<name>A0AA35S855_GEOBA</name>
<evidence type="ECO:0000313" key="3">
    <source>
        <dbReference type="Proteomes" id="UP001174909"/>
    </source>
</evidence>
<accession>A0AA35S855</accession>
<reference evidence="2" key="1">
    <citation type="submission" date="2023-03" db="EMBL/GenBank/DDBJ databases">
        <authorList>
            <person name="Steffen K."/>
            <person name="Cardenas P."/>
        </authorList>
    </citation>
    <scope>NUCLEOTIDE SEQUENCE</scope>
</reference>
<sequence length="369" mass="42099">MTLRQSWRQSGNFTVYFRTSEEGKFGGFEMYVICFREEDRDRRGCLTPMDFNSSVCSADSGGGEQQPQDNTQDEGRGRRRRDTYSDVTYKDIFPEYPSGLRMREDVANFHNLWRRKKRQAGGDFRFISRIVLLNESVNYTDSTIRIADTDGTETGLYECVQLLETLNALGEIDTYVTRVTCPREEVYPHFFGPGALVIIGSHAYFQLFIIDPRGLIPTPEEEEELRLMNEPLFNSIPGVFDFETNETNDFSNKILFLALRNREACTPAVRQQAMSLIELFDEAMVMALQNFTINCTVEGKEVRCTVDDGYDPPLDQGTFCTVNDKPRIECDPFYVGFVSQEEIETVTVEAINCNGQRATMTVPPVAPEC</sequence>
<dbReference type="AlphaFoldDB" id="A0AA35S855"/>
<feature type="region of interest" description="Disordered" evidence="1">
    <location>
        <begin position="56"/>
        <end position="81"/>
    </location>
</feature>
<dbReference type="EMBL" id="CASHTH010002106">
    <property type="protein sequence ID" value="CAI8024929.1"/>
    <property type="molecule type" value="Genomic_DNA"/>
</dbReference>
<organism evidence="2 3">
    <name type="scientific">Geodia barretti</name>
    <name type="common">Barrett's horny sponge</name>
    <dbReference type="NCBI Taxonomy" id="519541"/>
    <lineage>
        <taxon>Eukaryota</taxon>
        <taxon>Metazoa</taxon>
        <taxon>Porifera</taxon>
        <taxon>Demospongiae</taxon>
        <taxon>Heteroscleromorpha</taxon>
        <taxon>Tetractinellida</taxon>
        <taxon>Astrophorina</taxon>
        <taxon>Geodiidae</taxon>
        <taxon>Geodia</taxon>
    </lineage>
</organism>
<dbReference type="Proteomes" id="UP001174909">
    <property type="component" value="Unassembled WGS sequence"/>
</dbReference>
<evidence type="ECO:0000313" key="2">
    <source>
        <dbReference type="EMBL" id="CAI8024929.1"/>
    </source>
</evidence>
<gene>
    <name evidence="2" type="ORF">GBAR_LOCUS14443</name>
</gene>
<evidence type="ECO:0000256" key="1">
    <source>
        <dbReference type="SAM" id="MobiDB-lite"/>
    </source>
</evidence>
<proteinExistence type="predicted"/>
<keyword evidence="3" id="KW-1185">Reference proteome</keyword>
<protein>
    <submittedName>
        <fullName evidence="2">Uncharacterized protein</fullName>
    </submittedName>
</protein>
<comment type="caution">
    <text evidence="2">The sequence shown here is derived from an EMBL/GenBank/DDBJ whole genome shotgun (WGS) entry which is preliminary data.</text>
</comment>